<dbReference type="Gene3D" id="1.25.10.10">
    <property type="entry name" value="Leucine-rich Repeat Variant"/>
    <property type="match status" value="1"/>
</dbReference>
<dbReference type="Pfam" id="PF02810">
    <property type="entry name" value="SEC-C"/>
    <property type="match status" value="1"/>
</dbReference>
<organism evidence="1 2">
    <name type="scientific">Cohnella silvisoli</name>
    <dbReference type="NCBI Taxonomy" id="2873699"/>
    <lineage>
        <taxon>Bacteria</taxon>
        <taxon>Bacillati</taxon>
        <taxon>Bacillota</taxon>
        <taxon>Bacilli</taxon>
        <taxon>Bacillales</taxon>
        <taxon>Paenibacillaceae</taxon>
        <taxon>Cohnella</taxon>
    </lineage>
</organism>
<evidence type="ECO:0000313" key="1">
    <source>
        <dbReference type="EMBL" id="MEQ4483424.1"/>
    </source>
</evidence>
<dbReference type="EMBL" id="JASKHM010000007">
    <property type="protein sequence ID" value="MEQ4483424.1"/>
    <property type="molecule type" value="Genomic_DNA"/>
</dbReference>
<dbReference type="Gene3D" id="3.10.450.50">
    <property type="match status" value="1"/>
</dbReference>
<dbReference type="InterPro" id="IPR004027">
    <property type="entry name" value="SEC_C_motif"/>
</dbReference>
<proteinExistence type="predicted"/>
<dbReference type="SUPFAM" id="SSF103642">
    <property type="entry name" value="Sec-C motif"/>
    <property type="match status" value="1"/>
</dbReference>
<dbReference type="Proteomes" id="UP001493487">
    <property type="component" value="Unassembled WGS sequence"/>
</dbReference>
<sequence length="392" mass="44444">MLNPQLVKPYILHEDLQVVNFAIKYFSESYLYDEELLPLVLKRLRKVKSGETFYIHHAYDFPHTPNTLSDIMDLMNSNLVDAQTQIHLSQILLNADTRLLESILLDLSAYSDKLAQAAKEKIELAKCPDEQLVELFGTFIEQATDKYYNEIDVRYGESLVKHIARRGSISENYVLDTLASFHPDNSYGYKAIFYSKLAGEMRLASAIPFLNNFMSWDEDVLPDVASKALIKIGSEDVIHQVADLFASQSDGYYRLFASDIFGHIKSTSSEDALCKLLEQEEDVSIATMLADGLCQLGSRSAIPIVLKQIQDGYDSQVLDLRESLYVNCILNEVDLPEFGDWKRAFQKEDQEWKRRSAGFFGTQITNKETKIGRNDPCTCGSGKKYKKCCGAN</sequence>
<reference evidence="1 2" key="1">
    <citation type="journal article" date="2023" name="Genome Announc.">
        <title>Pan-Genome Analyses of the Genus Cohnella and Proposal of the Novel Species Cohnella silvisoli sp. nov., Isolated from Forest Soil.</title>
        <authorList>
            <person name="Wang C."/>
            <person name="Mao L."/>
            <person name="Bao G."/>
            <person name="Zhu H."/>
        </authorList>
    </citation>
    <scope>NUCLEOTIDE SEQUENCE [LARGE SCALE GENOMIC DNA]</scope>
    <source>
        <strain evidence="1 2">NL03-T5-1</strain>
    </source>
</reference>
<dbReference type="PANTHER" id="PTHR33747:SF1">
    <property type="entry name" value="ADENYLATE CYCLASE-ASSOCIATED CAP C-TERMINAL DOMAIN-CONTAINING PROTEIN"/>
    <property type="match status" value="1"/>
</dbReference>
<gene>
    <name evidence="1" type="ORF">QJS35_13590</name>
</gene>
<name>A0ABV1KTK7_9BACL</name>
<evidence type="ECO:0000313" key="2">
    <source>
        <dbReference type="Proteomes" id="UP001493487"/>
    </source>
</evidence>
<keyword evidence="2" id="KW-1185">Reference proteome</keyword>
<dbReference type="RefSeq" id="WP_232185842.1">
    <property type="nucleotide sequence ID" value="NZ_JAIOAP010000006.1"/>
</dbReference>
<dbReference type="InterPro" id="IPR011989">
    <property type="entry name" value="ARM-like"/>
</dbReference>
<dbReference type="SUPFAM" id="SSF48371">
    <property type="entry name" value="ARM repeat"/>
    <property type="match status" value="1"/>
</dbReference>
<comment type="caution">
    <text evidence="1">The sequence shown here is derived from an EMBL/GenBank/DDBJ whole genome shotgun (WGS) entry which is preliminary data.</text>
</comment>
<protein>
    <submittedName>
        <fullName evidence="1">SEC-C metal-binding domain-containing protein</fullName>
    </submittedName>
</protein>
<dbReference type="InterPro" id="IPR016024">
    <property type="entry name" value="ARM-type_fold"/>
</dbReference>
<accession>A0ABV1KTK7</accession>
<dbReference type="PANTHER" id="PTHR33747">
    <property type="entry name" value="UPF0225 PROTEIN SCO1677"/>
    <property type="match status" value="1"/>
</dbReference>